<dbReference type="AlphaFoldDB" id="A0A328WRZ1"/>
<dbReference type="EMBL" id="QLSV01000006">
    <property type="protein sequence ID" value="RAR48055.1"/>
    <property type="molecule type" value="Genomic_DNA"/>
</dbReference>
<organism evidence="2 3">
    <name type="scientific">Flavobacterium lacus</name>
    <dbReference type="NCBI Taxonomy" id="1353778"/>
    <lineage>
        <taxon>Bacteria</taxon>
        <taxon>Pseudomonadati</taxon>
        <taxon>Bacteroidota</taxon>
        <taxon>Flavobacteriia</taxon>
        <taxon>Flavobacteriales</taxon>
        <taxon>Flavobacteriaceae</taxon>
        <taxon>Flavobacterium</taxon>
    </lineage>
</organism>
<feature type="signal peptide" evidence="1">
    <location>
        <begin position="1"/>
        <end position="21"/>
    </location>
</feature>
<protein>
    <recommendedName>
        <fullName evidence="4">T9SS C-terminal target domain-containing protein</fullName>
    </recommendedName>
</protein>
<reference evidence="2 3" key="1">
    <citation type="submission" date="2018-06" db="EMBL/GenBank/DDBJ databases">
        <title>Genomic Encyclopedia of Type Strains, Phase III (KMG-III): the genomes of soil and plant-associated and newly described type strains.</title>
        <authorList>
            <person name="Whitman W."/>
        </authorList>
    </citation>
    <scope>NUCLEOTIDE SEQUENCE [LARGE SCALE GENOMIC DNA]</scope>
    <source>
        <strain evidence="2 3">CGMCC 1.12504</strain>
    </source>
</reference>
<evidence type="ECO:0008006" key="4">
    <source>
        <dbReference type="Google" id="ProtNLM"/>
    </source>
</evidence>
<proteinExistence type="predicted"/>
<keyword evidence="1" id="KW-0732">Signal</keyword>
<gene>
    <name evidence="2" type="ORF">B0I10_10656</name>
</gene>
<evidence type="ECO:0000256" key="1">
    <source>
        <dbReference type="SAM" id="SignalP"/>
    </source>
</evidence>
<sequence length="316" mass="36602">MKFQLLIIIIFWIIYQNTTSAQSGCTDVLARNYDANAIENDGHCCYKRLKIKKFTSVILSDTLNETSGLVEWESHLYTHNDDTDLHLYQLDKKGAITKKIKLSGVKNKDWEELTQDKTHFYLGDFGNNASGNRSDLTIYKIAKDSLFDNPKIETITFSYPEQTYFSKQKSNRTDFDCEAFIATENELILFTKQWKNKKSTVYRLPKTPGNYVAEYIITLKVKGLITGATFVEEKNLIALCGHNKKLKPFMYLITDLNAFNFEKANQRKIKLKLPFHQIEAISTTNGIDFYLTNERFSRKVIGTIEQQLHYFSLVQN</sequence>
<dbReference type="RefSeq" id="WP_245942960.1">
    <property type="nucleotide sequence ID" value="NZ_QLSV01000006.1"/>
</dbReference>
<evidence type="ECO:0000313" key="3">
    <source>
        <dbReference type="Proteomes" id="UP000249518"/>
    </source>
</evidence>
<feature type="chain" id="PRO_5016341615" description="T9SS C-terminal target domain-containing protein" evidence="1">
    <location>
        <begin position="22"/>
        <end position="316"/>
    </location>
</feature>
<evidence type="ECO:0000313" key="2">
    <source>
        <dbReference type="EMBL" id="RAR48055.1"/>
    </source>
</evidence>
<keyword evidence="3" id="KW-1185">Reference proteome</keyword>
<comment type="caution">
    <text evidence="2">The sequence shown here is derived from an EMBL/GenBank/DDBJ whole genome shotgun (WGS) entry which is preliminary data.</text>
</comment>
<name>A0A328WRZ1_9FLAO</name>
<dbReference type="Proteomes" id="UP000249518">
    <property type="component" value="Unassembled WGS sequence"/>
</dbReference>
<accession>A0A328WRZ1</accession>